<dbReference type="PANTHER" id="PTHR33018:SF37">
    <property type="entry name" value="TRANSPOSASE TNP1_EN_SPM-LIKE DOMAIN-CONTAINING PROTEIN"/>
    <property type="match status" value="1"/>
</dbReference>
<evidence type="ECO:0000313" key="3">
    <source>
        <dbReference type="EMBL" id="CAH1417329.1"/>
    </source>
</evidence>
<sequence>MLLIFEKSVTHDPLDHEHRRANHCDKSREQFNRIVRTFNRHTMDQPQRKKRSVTLIRGNLKNKGDLEIEFDELGQNIGETQSQFSNYCGVMVRTRISILILCWDEVPKAEIDELWLNTKKHWNIEDDRHKKQVLKICNQSWKAYKSRLVNDYLKKGRNLVPEYPYLDEPTWNAFVQLKTSPSFQEISNKATTTAKLNKYPPRIGPRGYRGMKHQWEKEMESGESTEFHNIRSERARNFILARLKRDPTGIYSLPTDLYSLASELIEKDTQLSHGDWFPGPGADVLTEVLGPEHPGRTRAVGHNVGLRQSMPRVDKKKGKSHDKYNLEDIKEKMKIEVEVEAMMEAKMEAKIEEMNAQMEEMKTYMQQFLSKNEGIHITSPLLKKNSVVSTTPTACELVIPYDAMNQKCAKGMVFPYGNGQIHSVPLNANHLRVSIDKIYDQYDCIPLPVSTEEASKMCEALHGIVEWPRNAIKIIQSSQFKPNVEQDKRCSFLPVAVDPFFNVCTKTKQPRITKSVPVISKGVMKKTKPAKESLIPHNSNKQVDLEKMPLLMKRIYRRLMNRDAPDDAIYVEAEPGILGAQKIETYIYPEEILRLLNKQWLDISVITWFQIMLHSMLETRGGNKVNRCAFISPSEIQATICESNGEDVMLLVICPNQGTGYILNSQKNPDEKPVENYIVVKYVEEAVARLKEAIDTTHPMKWTLVECNQQPSSWECGFYVMRWMFEFVLTQQNEFPNKNNWNDKKPFPDWVLNEIIVMWSSRFEIVDAVRNFDVVENLVATGNFAAVGIQADYDIVVVAGSYSENSVDSL</sequence>
<feature type="coiled-coil region" evidence="1">
    <location>
        <begin position="344"/>
        <end position="371"/>
    </location>
</feature>
<feature type="domain" description="DUF8039" evidence="2">
    <location>
        <begin position="390"/>
        <end position="474"/>
    </location>
</feature>
<keyword evidence="4" id="KW-1185">Reference proteome</keyword>
<reference evidence="3 4" key="1">
    <citation type="submission" date="2022-01" db="EMBL/GenBank/DDBJ databases">
        <authorList>
            <person name="Xiong W."/>
            <person name="Schranz E."/>
        </authorList>
    </citation>
    <scope>NUCLEOTIDE SEQUENCE [LARGE SCALE GENOMIC DNA]</scope>
</reference>
<evidence type="ECO:0000259" key="2">
    <source>
        <dbReference type="Pfam" id="PF26133"/>
    </source>
</evidence>
<keyword evidence="1" id="KW-0175">Coiled coil</keyword>
<dbReference type="Gene3D" id="3.40.395.10">
    <property type="entry name" value="Adenoviral Proteinase, Chain A"/>
    <property type="match status" value="1"/>
</dbReference>
<dbReference type="AlphaFoldDB" id="A0AAU9LUV2"/>
<gene>
    <name evidence="3" type="ORF">LVIROSA_LOCUS5023</name>
</gene>
<dbReference type="Pfam" id="PF26133">
    <property type="entry name" value="DUF8039"/>
    <property type="match status" value="1"/>
</dbReference>
<evidence type="ECO:0000256" key="1">
    <source>
        <dbReference type="SAM" id="Coils"/>
    </source>
</evidence>
<dbReference type="EMBL" id="CAKMRJ010000002">
    <property type="protein sequence ID" value="CAH1417329.1"/>
    <property type="molecule type" value="Genomic_DNA"/>
</dbReference>
<protein>
    <recommendedName>
        <fullName evidence="2">DUF8039 domain-containing protein</fullName>
    </recommendedName>
</protein>
<accession>A0AAU9LUV2</accession>
<dbReference type="InterPro" id="IPR058352">
    <property type="entry name" value="DUF8039"/>
</dbReference>
<dbReference type="Proteomes" id="UP001157418">
    <property type="component" value="Unassembled WGS sequence"/>
</dbReference>
<proteinExistence type="predicted"/>
<evidence type="ECO:0000313" key="4">
    <source>
        <dbReference type="Proteomes" id="UP001157418"/>
    </source>
</evidence>
<dbReference type="SUPFAM" id="SSF54001">
    <property type="entry name" value="Cysteine proteinases"/>
    <property type="match status" value="1"/>
</dbReference>
<dbReference type="InterPro" id="IPR038765">
    <property type="entry name" value="Papain-like_cys_pep_sf"/>
</dbReference>
<comment type="caution">
    <text evidence="3">The sequence shown here is derived from an EMBL/GenBank/DDBJ whole genome shotgun (WGS) entry which is preliminary data.</text>
</comment>
<dbReference type="PANTHER" id="PTHR33018">
    <property type="entry name" value="OS10G0338966 PROTEIN-RELATED"/>
    <property type="match status" value="1"/>
</dbReference>
<name>A0AAU9LUV2_9ASTR</name>
<organism evidence="3 4">
    <name type="scientific">Lactuca virosa</name>
    <dbReference type="NCBI Taxonomy" id="75947"/>
    <lineage>
        <taxon>Eukaryota</taxon>
        <taxon>Viridiplantae</taxon>
        <taxon>Streptophyta</taxon>
        <taxon>Embryophyta</taxon>
        <taxon>Tracheophyta</taxon>
        <taxon>Spermatophyta</taxon>
        <taxon>Magnoliopsida</taxon>
        <taxon>eudicotyledons</taxon>
        <taxon>Gunneridae</taxon>
        <taxon>Pentapetalae</taxon>
        <taxon>asterids</taxon>
        <taxon>campanulids</taxon>
        <taxon>Asterales</taxon>
        <taxon>Asteraceae</taxon>
        <taxon>Cichorioideae</taxon>
        <taxon>Cichorieae</taxon>
        <taxon>Lactucinae</taxon>
        <taxon>Lactuca</taxon>
    </lineage>
</organism>